<dbReference type="GO" id="GO:0008380">
    <property type="term" value="P:RNA splicing"/>
    <property type="evidence" value="ECO:0007669"/>
    <property type="project" value="UniProtKB-KW"/>
</dbReference>
<name>A0A093BRR0_CHAPE</name>
<dbReference type="InterPro" id="IPR034887">
    <property type="entry name" value="LARP7_RRM1"/>
</dbReference>
<keyword evidence="10" id="KW-0508">mRNA splicing</keyword>
<feature type="compositionally biased region" description="Basic and acidic residues" evidence="14">
    <location>
        <begin position="277"/>
        <end position="296"/>
    </location>
</feature>
<dbReference type="CDD" id="cd08032">
    <property type="entry name" value="LARP_7"/>
    <property type="match status" value="1"/>
</dbReference>
<feature type="compositionally biased region" description="Basic residues" evidence="14">
    <location>
        <begin position="226"/>
        <end position="235"/>
    </location>
</feature>
<dbReference type="GO" id="GO:0005654">
    <property type="term" value="C:nucleoplasm"/>
    <property type="evidence" value="ECO:0007669"/>
    <property type="project" value="UniProtKB-SubCell"/>
</dbReference>
<dbReference type="InterPro" id="IPR012677">
    <property type="entry name" value="Nucleotide-bd_a/b_plait_sf"/>
</dbReference>
<feature type="compositionally biased region" description="Basic residues" evidence="14">
    <location>
        <begin position="365"/>
        <end position="378"/>
    </location>
</feature>
<evidence type="ECO:0000256" key="4">
    <source>
        <dbReference type="ARBA" id="ARBA00022664"/>
    </source>
</evidence>
<dbReference type="InterPro" id="IPR014886">
    <property type="entry name" value="La_xRRM"/>
</dbReference>
<dbReference type="EMBL" id="KN126826">
    <property type="protein sequence ID" value="KFU93009.1"/>
    <property type="molecule type" value="Genomic_DNA"/>
</dbReference>
<keyword evidence="6" id="KW-0744">Spermatogenesis</keyword>
<dbReference type="PANTHER" id="PTHR22792:SF62">
    <property type="entry name" value="LA-RELATED PROTEIN 7"/>
    <property type="match status" value="1"/>
</dbReference>
<evidence type="ECO:0000256" key="9">
    <source>
        <dbReference type="ARBA" id="ARBA00023163"/>
    </source>
</evidence>
<dbReference type="Gene3D" id="3.30.70.330">
    <property type="match status" value="2"/>
</dbReference>
<feature type="compositionally biased region" description="Basic and acidic residues" evidence="14">
    <location>
        <begin position="324"/>
        <end position="362"/>
    </location>
</feature>
<dbReference type="CDD" id="cd12542">
    <property type="entry name" value="RRM2_LARP7"/>
    <property type="match status" value="1"/>
</dbReference>
<dbReference type="InterPro" id="IPR034946">
    <property type="entry name" value="LARP7_La"/>
</dbReference>
<evidence type="ECO:0000259" key="15">
    <source>
        <dbReference type="PROSITE" id="PS50102"/>
    </source>
</evidence>
<dbReference type="PROSITE" id="PS51939">
    <property type="entry name" value="XRRM"/>
    <property type="match status" value="1"/>
</dbReference>
<evidence type="ECO:0000256" key="14">
    <source>
        <dbReference type="SAM" id="MobiDB-lite"/>
    </source>
</evidence>
<evidence type="ECO:0000256" key="6">
    <source>
        <dbReference type="ARBA" id="ARBA00022871"/>
    </source>
</evidence>
<dbReference type="GO" id="GO:0030154">
    <property type="term" value="P:cell differentiation"/>
    <property type="evidence" value="ECO:0007669"/>
    <property type="project" value="UniProtKB-KW"/>
</dbReference>
<feature type="domain" description="RRM" evidence="15">
    <location>
        <begin position="127"/>
        <end position="190"/>
    </location>
</feature>
<dbReference type="SMART" id="SM00360">
    <property type="entry name" value="RRM"/>
    <property type="match status" value="1"/>
</dbReference>
<organism evidence="18 19">
    <name type="scientific">Chaetura pelagica</name>
    <name type="common">Chimney swift</name>
    <name type="synonym">Hirundo pelagica</name>
    <dbReference type="NCBI Taxonomy" id="8897"/>
    <lineage>
        <taxon>Eukaryota</taxon>
        <taxon>Metazoa</taxon>
        <taxon>Chordata</taxon>
        <taxon>Craniata</taxon>
        <taxon>Vertebrata</taxon>
        <taxon>Euteleostomi</taxon>
        <taxon>Archelosauria</taxon>
        <taxon>Archosauria</taxon>
        <taxon>Dinosauria</taxon>
        <taxon>Saurischia</taxon>
        <taxon>Theropoda</taxon>
        <taxon>Coelurosauria</taxon>
        <taxon>Aves</taxon>
        <taxon>Neognathae</taxon>
        <taxon>Neoaves</taxon>
        <taxon>Strisores</taxon>
        <taxon>Apodiformes</taxon>
        <taxon>Apodidae</taxon>
        <taxon>Apodinae</taxon>
        <taxon>Chaetura</taxon>
    </lineage>
</organism>
<reference evidence="19" key="2">
    <citation type="journal article" date="2014" name="Science">
        <title>Comparative genomics reveals insights into avian genome evolution and adaptation.</title>
        <authorList>
            <consortium name="Avian Genome Consortium"/>
            <person name="Zhang G."/>
            <person name="Li C."/>
            <person name="Li Q."/>
            <person name="Li B."/>
            <person name="Larkin D.M."/>
            <person name="Lee C."/>
            <person name="Storz J.F."/>
            <person name="Antunes A."/>
            <person name="Greenwold M.J."/>
            <person name="Meredith R.W."/>
            <person name="Odeen A."/>
            <person name="Cui J."/>
            <person name="Zhou Q."/>
            <person name="Xu L."/>
            <person name="Pan H."/>
            <person name="Wang Z."/>
            <person name="Jin L."/>
            <person name="Zhang P."/>
            <person name="Hu H."/>
            <person name="Yang W."/>
            <person name="Hu J."/>
            <person name="Xiao J."/>
            <person name="Yang Z."/>
            <person name="Liu Y."/>
            <person name="Xie Q."/>
            <person name="Yu H."/>
            <person name="Lian J."/>
            <person name="Wen P."/>
            <person name="Zhang F."/>
            <person name="Li H."/>
            <person name="Zeng Y."/>
            <person name="Xiong Z."/>
            <person name="Liu S."/>
            <person name="Zhou L."/>
            <person name="Huang Z."/>
            <person name="An N."/>
            <person name="Wang J."/>
            <person name="Zheng Q."/>
            <person name="Xiong Y."/>
            <person name="Wang G."/>
            <person name="Wang B."/>
            <person name="Wang J."/>
            <person name="Fan Y."/>
            <person name="da Fonseca R.R."/>
            <person name="Alfaro-Nunez A."/>
            <person name="Schubert M."/>
            <person name="Orlando L."/>
            <person name="Mourier T."/>
            <person name="Howard J.T."/>
            <person name="Ganapathy G."/>
            <person name="Pfenning A."/>
            <person name="Whitney O."/>
            <person name="Rivas M.V."/>
            <person name="Hara E."/>
            <person name="Smith J."/>
            <person name="Farre M."/>
            <person name="Narayan J."/>
            <person name="Slavov G."/>
            <person name="Romanov M.N."/>
            <person name="Borges R."/>
            <person name="Machado J.P."/>
            <person name="Khan I."/>
            <person name="Springer M.S."/>
            <person name="Gatesy J."/>
            <person name="Hoffmann F.G."/>
            <person name="Opazo J.C."/>
            <person name="Hastad O."/>
            <person name="Sawyer R.H."/>
            <person name="Kim H."/>
            <person name="Kim K.W."/>
            <person name="Kim H.J."/>
            <person name="Cho S."/>
            <person name="Li N."/>
            <person name="Huang Y."/>
            <person name="Bruford M.W."/>
            <person name="Zhan X."/>
            <person name="Dixon A."/>
            <person name="Bertelsen M.F."/>
            <person name="Derryberry E."/>
            <person name="Warren W."/>
            <person name="Wilson R.K."/>
            <person name="Li S."/>
            <person name="Ray D.A."/>
            <person name="Green R.E."/>
            <person name="O'Brien S.J."/>
            <person name="Griffin D."/>
            <person name="Johnson W.E."/>
            <person name="Haussler D."/>
            <person name="Ryder O.A."/>
            <person name="Willerslev E."/>
            <person name="Graves G.R."/>
            <person name="Alstrom P."/>
            <person name="Fjeldsa J."/>
            <person name="Mindell D.P."/>
            <person name="Edwards S.V."/>
            <person name="Braun E.L."/>
            <person name="Rahbek C."/>
            <person name="Burt D.W."/>
            <person name="Houde P."/>
            <person name="Zhang Y."/>
            <person name="Yang H."/>
            <person name="Wang J."/>
            <person name="Jarvis E.D."/>
            <person name="Gilbert M.T."/>
            <person name="Wang J."/>
        </authorList>
    </citation>
    <scope>NUCLEOTIDE SEQUENCE [LARGE SCALE GENOMIC DNA]</scope>
</reference>
<dbReference type="GO" id="GO:0006397">
    <property type="term" value="P:mRNA processing"/>
    <property type="evidence" value="ECO:0007669"/>
    <property type="project" value="UniProtKB-KW"/>
</dbReference>
<evidence type="ECO:0000256" key="5">
    <source>
        <dbReference type="ARBA" id="ARBA00022782"/>
    </source>
</evidence>
<evidence type="ECO:0000313" key="18">
    <source>
        <dbReference type="EMBL" id="KFU93009.1"/>
    </source>
</evidence>
<dbReference type="InterPro" id="IPR045180">
    <property type="entry name" value="La_dom_prot"/>
</dbReference>
<dbReference type="InterPro" id="IPR002344">
    <property type="entry name" value="Lupus_La"/>
</dbReference>
<dbReference type="InterPro" id="IPR035979">
    <property type="entry name" value="RBD_domain_sf"/>
</dbReference>
<dbReference type="FunFam" id="1.10.10.10:FF:000158">
    <property type="entry name" value="La ribonucleoprotein domain family member 7"/>
    <property type="match status" value="1"/>
</dbReference>
<dbReference type="FunFam" id="3.30.70.330:FF:000281">
    <property type="entry name" value="la-related protein 7 isoform X1"/>
    <property type="match status" value="1"/>
</dbReference>
<evidence type="ECO:0000256" key="2">
    <source>
        <dbReference type="ARBA" id="ARBA00008680"/>
    </source>
</evidence>
<feature type="compositionally biased region" description="Basic and acidic residues" evidence="14">
    <location>
        <begin position="438"/>
        <end position="447"/>
    </location>
</feature>
<evidence type="ECO:0000256" key="11">
    <source>
        <dbReference type="ARBA" id="ARBA00023242"/>
    </source>
</evidence>
<dbReference type="Gene3D" id="1.10.10.10">
    <property type="entry name" value="Winged helix-like DNA-binding domain superfamily/Winged helix DNA-binding domain"/>
    <property type="match status" value="1"/>
</dbReference>
<dbReference type="SUPFAM" id="SSF54928">
    <property type="entry name" value="RNA-binding domain, RBD"/>
    <property type="match status" value="2"/>
</dbReference>
<keyword evidence="11" id="KW-0539">Nucleus</keyword>
<dbReference type="Pfam" id="PF00076">
    <property type="entry name" value="RRM_1"/>
    <property type="match status" value="1"/>
</dbReference>
<dbReference type="SUPFAM" id="SSF46785">
    <property type="entry name" value="Winged helix' DNA-binding domain"/>
    <property type="match status" value="1"/>
</dbReference>
<dbReference type="SMART" id="SM00715">
    <property type="entry name" value="LA"/>
    <property type="match status" value="1"/>
</dbReference>
<feature type="non-terminal residue" evidence="18">
    <location>
        <position position="573"/>
    </location>
</feature>
<dbReference type="PROSITE" id="PS50102">
    <property type="entry name" value="RRM"/>
    <property type="match status" value="1"/>
</dbReference>
<evidence type="ECO:0000256" key="10">
    <source>
        <dbReference type="ARBA" id="ARBA00023187"/>
    </source>
</evidence>
<dbReference type="PANTHER" id="PTHR22792">
    <property type="entry name" value="LUPUS LA PROTEIN-RELATED"/>
    <property type="match status" value="1"/>
</dbReference>
<gene>
    <name evidence="18" type="ORF">M959_14412</name>
</gene>
<evidence type="ECO:0000313" key="19">
    <source>
        <dbReference type="Proteomes" id="UP000031515"/>
    </source>
</evidence>
<evidence type="ECO:0000259" key="17">
    <source>
        <dbReference type="PROSITE" id="PS51939"/>
    </source>
</evidence>
<evidence type="ECO:0000256" key="13">
    <source>
        <dbReference type="PROSITE-ProRule" id="PRU00332"/>
    </source>
</evidence>
<evidence type="ECO:0000256" key="1">
    <source>
        <dbReference type="ARBA" id="ARBA00004642"/>
    </source>
</evidence>
<comment type="subcellular location">
    <subcellularLocation>
        <location evidence="1">Nucleus</location>
        <location evidence="1">Nucleoplasm</location>
    </subcellularLocation>
</comment>
<dbReference type="InterPro" id="IPR000504">
    <property type="entry name" value="RRM_dom"/>
</dbReference>
<accession>A0A093BRR0</accession>
<feature type="region of interest" description="Disordered" evidence="14">
    <location>
        <begin position="188"/>
        <end position="391"/>
    </location>
</feature>
<comment type="similarity">
    <text evidence="2">Belongs to the LARP7 family.</text>
</comment>
<keyword evidence="9" id="KW-0804">Transcription</keyword>
<dbReference type="PROSITE" id="PS50961">
    <property type="entry name" value="HTH_LA"/>
    <property type="match status" value="1"/>
</dbReference>
<dbReference type="Proteomes" id="UP000031515">
    <property type="component" value="Unassembled WGS sequence"/>
</dbReference>
<keyword evidence="5" id="KW-0221">Differentiation</keyword>
<protein>
    <recommendedName>
        <fullName evidence="3">La-related protein 7</fullName>
    </recommendedName>
    <alternativeName>
        <fullName evidence="12">La ribonucleoprotein domain family member 7</fullName>
    </alternativeName>
</protein>
<keyword evidence="19" id="KW-1185">Reference proteome</keyword>
<evidence type="ECO:0000259" key="16">
    <source>
        <dbReference type="PROSITE" id="PS50961"/>
    </source>
</evidence>
<feature type="domain" description="HTH La-type RNA-binding" evidence="16">
    <location>
        <begin position="30"/>
        <end position="121"/>
    </location>
</feature>
<sequence length="573" mass="65628">MTGMETETARDKAMEEESTEQKKEREKKKRSRVKQVLADIAKQVDFWFGDVNLHKDRFLREQIEKSRDGYVDISLLVSFNKMKKLTTDGKLIARAVKSSSVVELDLEGTRIRRRQPLGEQPTDVDSRTVYVELLPKNVNHSWIERVFGKCGNVVYISIPRYRTTGDPKGFAFVEFETKEQAEKAIEFLNNPPEEAPRKPGIFPKTVKNKPVPTLNTSNSSVVEEKKKKKKKKSKIKKESNVQAATETKESNTNTTTEQVPKSKRHRTSSECSEMEGTETHRQTSKREKRKWDRTESSEVPWESRPGKRKRTSSGDGETSTPKVKKTDQKDEEVHPAKEETTEAPKDSNDVSAEDDKDKKDTSLSKSKRKHKKKHKERHKMGEEVIPLRVLSKTEWMDLKQEYLALQKASMASLKKTMSQIKPEPVGEMETESSGQKKPKSENDKSTGEDSVPPAKANTMGPQFVSGVIVKIISTEPLPSRKRIKDALAVLADVAYVDMLKGDTECHVRFKTPEDAQIVLKSYKEIQIKNNWKFEVLTGDHEQRYWQKILVDRQAKLNQPREKKRGTEKVICKS</sequence>
<dbReference type="AlphaFoldDB" id="A0A093BRR0"/>
<dbReference type="InterPro" id="IPR034910">
    <property type="entry name" value="LARP7_RRM2"/>
</dbReference>
<proteinExistence type="inferred from homology"/>
<evidence type="ECO:0000256" key="12">
    <source>
        <dbReference type="ARBA" id="ARBA00029640"/>
    </source>
</evidence>
<feature type="domain" description="XRRM" evidence="17">
    <location>
        <begin position="462"/>
        <end position="573"/>
    </location>
</feature>
<feature type="region of interest" description="Disordered" evidence="14">
    <location>
        <begin position="1"/>
        <end position="30"/>
    </location>
</feature>
<reference evidence="18 19" key="1">
    <citation type="submission" date="2013-08" db="EMBL/GenBank/DDBJ databases">
        <title>Genome evolution of avian class.</title>
        <authorList>
            <person name="Zhang G."/>
            <person name="Li C."/>
        </authorList>
    </citation>
    <scope>NUCLEOTIDE SEQUENCE [LARGE SCALE GENOMIC DNA]</scope>
    <source>
        <strain evidence="18">M959</strain>
    </source>
</reference>
<dbReference type="PRINTS" id="PR00302">
    <property type="entry name" value="LUPUSLA"/>
</dbReference>
<keyword evidence="8" id="KW-0805">Transcription regulation</keyword>
<dbReference type="Pfam" id="PF05383">
    <property type="entry name" value="La"/>
    <property type="match status" value="1"/>
</dbReference>
<dbReference type="InterPro" id="IPR036390">
    <property type="entry name" value="WH_DNA-bd_sf"/>
</dbReference>
<evidence type="ECO:0000256" key="7">
    <source>
        <dbReference type="ARBA" id="ARBA00022884"/>
    </source>
</evidence>
<dbReference type="InterPro" id="IPR036388">
    <property type="entry name" value="WH-like_DNA-bd_sf"/>
</dbReference>
<feature type="region of interest" description="Disordered" evidence="14">
    <location>
        <begin position="415"/>
        <end position="459"/>
    </location>
</feature>
<keyword evidence="4" id="KW-0507">mRNA processing</keyword>
<dbReference type="GO" id="GO:0003723">
    <property type="term" value="F:RNA binding"/>
    <property type="evidence" value="ECO:0007669"/>
    <property type="project" value="UniProtKB-UniRule"/>
</dbReference>
<evidence type="ECO:0000256" key="3">
    <source>
        <dbReference type="ARBA" id="ARBA00015867"/>
    </source>
</evidence>
<dbReference type="GO" id="GO:1990904">
    <property type="term" value="C:ribonucleoprotein complex"/>
    <property type="evidence" value="ECO:0007669"/>
    <property type="project" value="UniProtKB-UniRule"/>
</dbReference>
<keyword evidence="7 13" id="KW-0694">RNA-binding</keyword>
<dbReference type="Pfam" id="PF08777">
    <property type="entry name" value="RRM_3"/>
    <property type="match status" value="1"/>
</dbReference>
<feature type="compositionally biased region" description="Basic and acidic residues" evidence="14">
    <location>
        <begin position="7"/>
        <end position="24"/>
    </location>
</feature>
<dbReference type="GO" id="GO:0007283">
    <property type="term" value="P:spermatogenesis"/>
    <property type="evidence" value="ECO:0007669"/>
    <property type="project" value="UniProtKB-KW"/>
</dbReference>
<dbReference type="CDD" id="cd12290">
    <property type="entry name" value="RRM1_LARP7"/>
    <property type="match status" value="1"/>
</dbReference>
<evidence type="ECO:0000256" key="8">
    <source>
        <dbReference type="ARBA" id="ARBA00023015"/>
    </source>
</evidence>
<dbReference type="InterPro" id="IPR006630">
    <property type="entry name" value="La_HTH"/>
</dbReference>